<dbReference type="EMBL" id="MU864681">
    <property type="protein sequence ID" value="KAK4182326.1"/>
    <property type="molecule type" value="Genomic_DNA"/>
</dbReference>
<comment type="caution">
    <text evidence="1">The sequence shown here is derived from an EMBL/GenBank/DDBJ whole genome shotgun (WGS) entry which is preliminary data.</text>
</comment>
<name>A0AAN6WJD0_9PEZI</name>
<dbReference type="InterPro" id="IPR032710">
    <property type="entry name" value="NTF2-like_dom_sf"/>
</dbReference>
<dbReference type="AlphaFoldDB" id="A0AAN6WJD0"/>
<sequence>MKSIFAISSTRRRTIEALLDGYSSLDPEKIIEPLSDDFTHLVLPASLGMPTRNKEEFAVQAACIFHVFESFQMIADEIYEDIPKNTIVIHARMHGQLNRGRREDRAWRNECILIVRLSKDGREVCEIQEFVDSVKATEMARKYAPKHFMLGSDRQSNARLLRNVVMFTALASCTFVGVRRWMRRND</sequence>
<dbReference type="Gene3D" id="3.10.450.50">
    <property type="match status" value="1"/>
</dbReference>
<evidence type="ECO:0000313" key="2">
    <source>
        <dbReference type="Proteomes" id="UP001302126"/>
    </source>
</evidence>
<dbReference type="InterPro" id="IPR050977">
    <property type="entry name" value="Fungal_Meroterpenoid_Isomerase"/>
</dbReference>
<reference evidence="1" key="2">
    <citation type="submission" date="2023-05" db="EMBL/GenBank/DDBJ databases">
        <authorList>
            <consortium name="Lawrence Berkeley National Laboratory"/>
            <person name="Steindorff A."/>
            <person name="Hensen N."/>
            <person name="Bonometti L."/>
            <person name="Westerberg I."/>
            <person name="Brannstrom I.O."/>
            <person name="Guillou S."/>
            <person name="Cros-Aarteil S."/>
            <person name="Calhoun S."/>
            <person name="Haridas S."/>
            <person name="Kuo A."/>
            <person name="Mondo S."/>
            <person name="Pangilinan J."/>
            <person name="Riley R."/>
            <person name="Labutti K."/>
            <person name="Andreopoulos B."/>
            <person name="Lipzen A."/>
            <person name="Chen C."/>
            <person name="Yanf M."/>
            <person name="Daum C."/>
            <person name="Ng V."/>
            <person name="Clum A."/>
            <person name="Ohm R."/>
            <person name="Martin F."/>
            <person name="Silar P."/>
            <person name="Natvig D."/>
            <person name="Lalanne C."/>
            <person name="Gautier V."/>
            <person name="Ament-Velasquez S.L."/>
            <person name="Kruys A."/>
            <person name="Hutchinson M.I."/>
            <person name="Powell A.J."/>
            <person name="Barry K."/>
            <person name="Miller A.N."/>
            <person name="Grigoriev I.V."/>
            <person name="Debuchy R."/>
            <person name="Gladieux P."/>
            <person name="Thoren M.H."/>
            <person name="Johannesson H."/>
        </authorList>
    </citation>
    <scope>NUCLEOTIDE SEQUENCE</scope>
    <source>
        <strain evidence="1">PSN309</strain>
    </source>
</reference>
<keyword evidence="2" id="KW-1185">Reference proteome</keyword>
<evidence type="ECO:0008006" key="3">
    <source>
        <dbReference type="Google" id="ProtNLM"/>
    </source>
</evidence>
<protein>
    <recommendedName>
        <fullName evidence="3">SnoaL-like domain-containing protein</fullName>
    </recommendedName>
</protein>
<accession>A0AAN6WJD0</accession>
<reference evidence="1" key="1">
    <citation type="journal article" date="2023" name="Mol. Phylogenet. Evol.">
        <title>Genome-scale phylogeny and comparative genomics of the fungal order Sordariales.</title>
        <authorList>
            <person name="Hensen N."/>
            <person name="Bonometti L."/>
            <person name="Westerberg I."/>
            <person name="Brannstrom I.O."/>
            <person name="Guillou S."/>
            <person name="Cros-Aarteil S."/>
            <person name="Calhoun S."/>
            <person name="Haridas S."/>
            <person name="Kuo A."/>
            <person name="Mondo S."/>
            <person name="Pangilinan J."/>
            <person name="Riley R."/>
            <person name="LaButti K."/>
            <person name="Andreopoulos B."/>
            <person name="Lipzen A."/>
            <person name="Chen C."/>
            <person name="Yan M."/>
            <person name="Daum C."/>
            <person name="Ng V."/>
            <person name="Clum A."/>
            <person name="Steindorff A."/>
            <person name="Ohm R.A."/>
            <person name="Martin F."/>
            <person name="Silar P."/>
            <person name="Natvig D.O."/>
            <person name="Lalanne C."/>
            <person name="Gautier V."/>
            <person name="Ament-Velasquez S.L."/>
            <person name="Kruys A."/>
            <person name="Hutchinson M.I."/>
            <person name="Powell A.J."/>
            <person name="Barry K."/>
            <person name="Miller A.N."/>
            <person name="Grigoriev I.V."/>
            <person name="Debuchy R."/>
            <person name="Gladieux P."/>
            <person name="Hiltunen Thoren M."/>
            <person name="Johannesson H."/>
        </authorList>
    </citation>
    <scope>NUCLEOTIDE SEQUENCE</scope>
    <source>
        <strain evidence="1">PSN309</strain>
    </source>
</reference>
<dbReference type="PANTHER" id="PTHR39598:SF1">
    <property type="entry name" value="AUSTINOID BIOSYNTHESIS CLUSTERS PROTEIN F-RELATED"/>
    <property type="match status" value="1"/>
</dbReference>
<organism evidence="1 2">
    <name type="scientific">Podospora australis</name>
    <dbReference type="NCBI Taxonomy" id="1536484"/>
    <lineage>
        <taxon>Eukaryota</taxon>
        <taxon>Fungi</taxon>
        <taxon>Dikarya</taxon>
        <taxon>Ascomycota</taxon>
        <taxon>Pezizomycotina</taxon>
        <taxon>Sordariomycetes</taxon>
        <taxon>Sordariomycetidae</taxon>
        <taxon>Sordariales</taxon>
        <taxon>Podosporaceae</taxon>
        <taxon>Podospora</taxon>
    </lineage>
</organism>
<dbReference type="PANTHER" id="PTHR39598">
    <property type="entry name" value="AUSTINOL SYNTHESIS PROTEIN F-RELATED"/>
    <property type="match status" value="1"/>
</dbReference>
<gene>
    <name evidence="1" type="ORF">QBC35DRAFT_180892</name>
</gene>
<dbReference type="SUPFAM" id="SSF54427">
    <property type="entry name" value="NTF2-like"/>
    <property type="match status" value="1"/>
</dbReference>
<dbReference type="Proteomes" id="UP001302126">
    <property type="component" value="Unassembled WGS sequence"/>
</dbReference>
<proteinExistence type="predicted"/>
<evidence type="ECO:0000313" key="1">
    <source>
        <dbReference type="EMBL" id="KAK4182326.1"/>
    </source>
</evidence>